<gene>
    <name evidence="1" type="ORF">Ctob_001220</name>
</gene>
<reference evidence="2" key="1">
    <citation type="journal article" date="2015" name="PLoS Genet.">
        <title>Genome Sequence and Transcriptome Analyses of Chrysochromulina tobin: Metabolic Tools for Enhanced Algal Fitness in the Prominent Order Prymnesiales (Haptophyceae).</title>
        <authorList>
            <person name="Hovde B.T."/>
            <person name="Deodato C.R."/>
            <person name="Hunsperger H.M."/>
            <person name="Ryken S.A."/>
            <person name="Yost W."/>
            <person name="Jha R.K."/>
            <person name="Patterson J."/>
            <person name="Monnat R.J. Jr."/>
            <person name="Barlow S.B."/>
            <person name="Starkenburg S.R."/>
            <person name="Cattolico R.A."/>
        </authorList>
    </citation>
    <scope>NUCLEOTIDE SEQUENCE</scope>
    <source>
        <strain evidence="2">CCMP291</strain>
    </source>
</reference>
<keyword evidence="2" id="KW-1185">Reference proteome</keyword>
<feature type="non-terminal residue" evidence="1">
    <location>
        <position position="179"/>
    </location>
</feature>
<evidence type="ECO:0000313" key="2">
    <source>
        <dbReference type="Proteomes" id="UP000037460"/>
    </source>
</evidence>
<comment type="caution">
    <text evidence="1">The sequence shown here is derived from an EMBL/GenBank/DDBJ whole genome shotgun (WGS) entry which is preliminary data.</text>
</comment>
<dbReference type="AlphaFoldDB" id="A0A0M0JNI3"/>
<proteinExistence type="predicted"/>
<organism evidence="1 2">
    <name type="scientific">Chrysochromulina tobinii</name>
    <dbReference type="NCBI Taxonomy" id="1460289"/>
    <lineage>
        <taxon>Eukaryota</taxon>
        <taxon>Haptista</taxon>
        <taxon>Haptophyta</taxon>
        <taxon>Prymnesiophyceae</taxon>
        <taxon>Prymnesiales</taxon>
        <taxon>Chrysochromulinaceae</taxon>
        <taxon>Chrysochromulina</taxon>
    </lineage>
</organism>
<name>A0A0M0JNI3_9EUKA</name>
<sequence>MHVTKAGAIDWAVQAGGTDWTYARSIANDGGGGALVTGYFYGEASFGSTVLTRGDTSADIFVMHVTVAGAIDWAVQAGGSADTRGSGVAYDGRSGGALVTGDFSGKASFGSTSLTSRGSSDAFVMHVTAAGAIDWAIQAGGKLRDSGYGIALVDGRDGVDGFLVSGTFSGEASFGSNTL</sequence>
<evidence type="ECO:0000313" key="1">
    <source>
        <dbReference type="EMBL" id="KOO27823.1"/>
    </source>
</evidence>
<dbReference type="Proteomes" id="UP000037460">
    <property type="component" value="Unassembled WGS sequence"/>
</dbReference>
<dbReference type="OrthoDB" id="10689674at2759"/>
<accession>A0A0M0JNI3</accession>
<protein>
    <submittedName>
        <fullName evidence="1">Calx-beta domain-containing protein</fullName>
    </submittedName>
</protein>
<dbReference type="EMBL" id="JWZX01002659">
    <property type="protein sequence ID" value="KOO27823.1"/>
    <property type="molecule type" value="Genomic_DNA"/>
</dbReference>